<keyword evidence="1" id="KW-1133">Transmembrane helix</keyword>
<keyword evidence="1" id="KW-0472">Membrane</keyword>
<keyword evidence="1" id="KW-0812">Transmembrane</keyword>
<dbReference type="EMBL" id="OX459948">
    <property type="protein sequence ID" value="CAI9155212.1"/>
    <property type="molecule type" value="Genomic_DNA"/>
</dbReference>
<sequence length="106" mass="11490">MKTQVFQRRESIVIAMCSVVLPLSFLVLMDFALRPQARMPAGYGGAQKEEADSLERDGLQGLKRPLLYSQGACGLDMEESTPALTLSAPGSHRLGAPSRCCILSHL</sequence>
<gene>
    <name evidence="2" type="ORF">MRATA1EN1_LOCUS4174</name>
</gene>
<reference evidence="2" key="1">
    <citation type="submission" date="2023-04" db="EMBL/GenBank/DDBJ databases">
        <authorList>
            <consortium name="ELIXIR-Norway"/>
        </authorList>
    </citation>
    <scope>NUCLEOTIDE SEQUENCE [LARGE SCALE GENOMIC DNA]</scope>
</reference>
<protein>
    <submittedName>
        <fullName evidence="2">Uncharacterized protein</fullName>
    </submittedName>
</protein>
<evidence type="ECO:0000313" key="2">
    <source>
        <dbReference type="EMBL" id="CAI9155212.1"/>
    </source>
</evidence>
<accession>A0ABN8Y0S6</accession>
<evidence type="ECO:0000256" key="1">
    <source>
        <dbReference type="SAM" id="Phobius"/>
    </source>
</evidence>
<feature type="transmembrane region" description="Helical" evidence="1">
    <location>
        <begin position="12"/>
        <end position="33"/>
    </location>
</feature>
<evidence type="ECO:0000313" key="3">
    <source>
        <dbReference type="Proteomes" id="UP001176941"/>
    </source>
</evidence>
<dbReference type="Proteomes" id="UP001176941">
    <property type="component" value="Chromosome 12"/>
</dbReference>
<keyword evidence="3" id="KW-1185">Reference proteome</keyword>
<proteinExistence type="predicted"/>
<name>A0ABN8Y0S6_RANTA</name>
<organism evidence="2 3">
    <name type="scientific">Rangifer tarandus platyrhynchus</name>
    <name type="common">Svalbard reindeer</name>
    <dbReference type="NCBI Taxonomy" id="3082113"/>
    <lineage>
        <taxon>Eukaryota</taxon>
        <taxon>Metazoa</taxon>
        <taxon>Chordata</taxon>
        <taxon>Craniata</taxon>
        <taxon>Vertebrata</taxon>
        <taxon>Euteleostomi</taxon>
        <taxon>Mammalia</taxon>
        <taxon>Eutheria</taxon>
        <taxon>Laurasiatheria</taxon>
        <taxon>Artiodactyla</taxon>
        <taxon>Ruminantia</taxon>
        <taxon>Pecora</taxon>
        <taxon>Cervidae</taxon>
        <taxon>Odocoileinae</taxon>
        <taxon>Rangifer</taxon>
    </lineage>
</organism>